<accession>A0A8E2DTD4</accession>
<dbReference type="EMBL" id="KV722337">
    <property type="protein sequence ID" value="OCH95321.1"/>
    <property type="molecule type" value="Genomic_DNA"/>
</dbReference>
<keyword evidence="3" id="KW-1185">Reference proteome</keyword>
<feature type="region of interest" description="Disordered" evidence="1">
    <location>
        <begin position="169"/>
        <end position="207"/>
    </location>
</feature>
<sequence>MAGSEPPHPPYIDSITEYDDLLDHLRGPCEVKDAIVLAIYENKGLPDIDQFRSLSCEQFDVKLKTLFRAKFREAVHSILGQVGVYFAAHKDQEGIVVVATVGHHFCWANCERSSVRIPSDNEDGTFKEPEETKEDKLKLKSVYPSKWPDTEKRSLTSRSTLKRVQRVPQVLSQPIAQSSAPSQSVIKYTDPVSESEDDSTSTAGNAVEHIMNRLKDSATRIKGHSH</sequence>
<dbReference type="AlphaFoldDB" id="A0A8E2DTD4"/>
<evidence type="ECO:0000313" key="2">
    <source>
        <dbReference type="EMBL" id="OCH95321.1"/>
    </source>
</evidence>
<feature type="compositionally biased region" description="Low complexity" evidence="1">
    <location>
        <begin position="172"/>
        <end position="184"/>
    </location>
</feature>
<reference evidence="2 3" key="1">
    <citation type="submission" date="2016-07" db="EMBL/GenBank/DDBJ databases">
        <title>Draft genome of the white-rot fungus Obba rivulosa 3A-2.</title>
        <authorList>
            <consortium name="DOE Joint Genome Institute"/>
            <person name="Miettinen O."/>
            <person name="Riley R."/>
            <person name="Acob R."/>
            <person name="Barry K."/>
            <person name="Cullen D."/>
            <person name="De Vries R."/>
            <person name="Hainaut M."/>
            <person name="Hatakka A."/>
            <person name="Henrissat B."/>
            <person name="Hilden K."/>
            <person name="Kuo R."/>
            <person name="Labutti K."/>
            <person name="Lipzen A."/>
            <person name="Makela M.R."/>
            <person name="Sandor L."/>
            <person name="Spatafora J.W."/>
            <person name="Grigoriev I.V."/>
            <person name="Hibbett D.S."/>
        </authorList>
    </citation>
    <scope>NUCLEOTIDE SEQUENCE [LARGE SCALE GENOMIC DNA]</scope>
    <source>
        <strain evidence="2 3">3A-2</strain>
    </source>
</reference>
<protein>
    <submittedName>
        <fullName evidence="2">Uncharacterized protein</fullName>
    </submittedName>
</protein>
<name>A0A8E2DTD4_9APHY</name>
<evidence type="ECO:0000256" key="1">
    <source>
        <dbReference type="SAM" id="MobiDB-lite"/>
    </source>
</evidence>
<proteinExistence type="predicted"/>
<organism evidence="2 3">
    <name type="scientific">Obba rivulosa</name>
    <dbReference type="NCBI Taxonomy" id="1052685"/>
    <lineage>
        <taxon>Eukaryota</taxon>
        <taxon>Fungi</taxon>
        <taxon>Dikarya</taxon>
        <taxon>Basidiomycota</taxon>
        <taxon>Agaricomycotina</taxon>
        <taxon>Agaricomycetes</taxon>
        <taxon>Polyporales</taxon>
        <taxon>Gelatoporiaceae</taxon>
        <taxon>Obba</taxon>
    </lineage>
</organism>
<evidence type="ECO:0000313" key="3">
    <source>
        <dbReference type="Proteomes" id="UP000250043"/>
    </source>
</evidence>
<gene>
    <name evidence="2" type="ORF">OBBRIDRAFT_831165</name>
</gene>
<dbReference type="Proteomes" id="UP000250043">
    <property type="component" value="Unassembled WGS sequence"/>
</dbReference>
<dbReference type="OrthoDB" id="2803081at2759"/>